<keyword evidence="7" id="KW-0066">ATP synthesis</keyword>
<protein>
    <submittedName>
        <fullName evidence="8">ATP synthase delta-subunit</fullName>
    </submittedName>
</protein>
<name>A0A0K9PAZ0_ZOSMR</name>
<accession>A0A0K9PAZ0</accession>
<dbReference type="NCBIfam" id="TIGR01145">
    <property type="entry name" value="ATP_synt_delta"/>
    <property type="match status" value="1"/>
</dbReference>
<dbReference type="PANTHER" id="PTHR11910">
    <property type="entry name" value="ATP SYNTHASE DELTA CHAIN"/>
    <property type="match status" value="1"/>
</dbReference>
<dbReference type="EMBL" id="LFYR01000981">
    <property type="protein sequence ID" value="KMZ66253.1"/>
    <property type="molecule type" value="Genomic_DNA"/>
</dbReference>
<dbReference type="Proteomes" id="UP000036987">
    <property type="component" value="Unassembled WGS sequence"/>
</dbReference>
<dbReference type="GO" id="GO:0009773">
    <property type="term" value="P:photosynthetic electron transport in photosystem I"/>
    <property type="evidence" value="ECO:0000318"/>
    <property type="project" value="GO_Central"/>
</dbReference>
<dbReference type="OrthoDB" id="1262810at2759"/>
<evidence type="ECO:0000256" key="6">
    <source>
        <dbReference type="ARBA" id="ARBA00023136"/>
    </source>
</evidence>
<dbReference type="GO" id="GO:0046933">
    <property type="term" value="F:proton-transporting ATP synthase activity, rotational mechanism"/>
    <property type="evidence" value="ECO:0007669"/>
    <property type="project" value="InterPro"/>
</dbReference>
<dbReference type="GO" id="GO:0015986">
    <property type="term" value="P:proton motive force-driven ATP synthesis"/>
    <property type="evidence" value="ECO:0000318"/>
    <property type="project" value="GO_Central"/>
</dbReference>
<dbReference type="Pfam" id="PF00213">
    <property type="entry name" value="OSCP"/>
    <property type="match status" value="1"/>
</dbReference>
<gene>
    <name evidence="8" type="ORF">ZOSMA_2G02630</name>
</gene>
<dbReference type="GO" id="GO:0016020">
    <property type="term" value="C:membrane"/>
    <property type="evidence" value="ECO:0007669"/>
    <property type="project" value="UniProtKB-SubCell"/>
</dbReference>
<dbReference type="PROSITE" id="PS00389">
    <property type="entry name" value="ATPASE_DELTA"/>
    <property type="match status" value="1"/>
</dbReference>
<proteinExistence type="inferred from homology"/>
<keyword evidence="4" id="KW-0375">Hydrogen ion transport</keyword>
<evidence type="ECO:0000256" key="4">
    <source>
        <dbReference type="ARBA" id="ARBA00022781"/>
    </source>
</evidence>
<evidence type="ECO:0000256" key="1">
    <source>
        <dbReference type="ARBA" id="ARBA00004370"/>
    </source>
</evidence>
<dbReference type="InterPro" id="IPR026015">
    <property type="entry name" value="ATP_synth_OSCP/delta_N_sf"/>
</dbReference>
<keyword evidence="5" id="KW-0406">Ion transport</keyword>
<dbReference type="Gene3D" id="1.10.520.20">
    <property type="entry name" value="N-terminal domain of the delta subunit of the F1F0-ATP synthase"/>
    <property type="match status" value="1"/>
</dbReference>
<dbReference type="AlphaFoldDB" id="A0A0K9PAZ0"/>
<sequence length="260" mass="28131">MAALQQSTVAATALRVTSPQSTTTHSSSIVRSLSLRSTSSISAPFPTLHLLRRPSAHLRRSSAGGVGRGVTMMNTTSGSYASALLEVAKSNGMMEATSADMEKISKIFSDESLVNYLTNPTIPIEKKQSLLAEIAESSKFQPHTTNFLKIVVDMKRADLVMDMANDFEELVSKMTGTEVAVVTSVVELDTKHLGQIAKTVQKLTKAKNVRIKTAIDPKLVAGFTIRFGNDGSKFIDMSIKKQLEEIAGQLEFDVNLLPAN</sequence>
<comment type="subcellular location">
    <subcellularLocation>
        <location evidence="1">Membrane</location>
    </subcellularLocation>
</comment>
<dbReference type="OMA" id="FPIRINN"/>
<dbReference type="InterPro" id="IPR020781">
    <property type="entry name" value="ATPase_OSCP/d_CS"/>
</dbReference>
<dbReference type="STRING" id="29655.A0A0K9PAZ0"/>
<dbReference type="SUPFAM" id="SSF47928">
    <property type="entry name" value="N-terminal domain of the delta subunit of the F1F0-ATP synthase"/>
    <property type="match status" value="1"/>
</dbReference>
<dbReference type="InterPro" id="IPR000711">
    <property type="entry name" value="ATPase_OSCP/dsu"/>
</dbReference>
<keyword evidence="3" id="KW-0813">Transport</keyword>
<evidence type="ECO:0000256" key="3">
    <source>
        <dbReference type="ARBA" id="ARBA00022448"/>
    </source>
</evidence>
<keyword evidence="9" id="KW-1185">Reference proteome</keyword>
<evidence type="ECO:0000256" key="5">
    <source>
        <dbReference type="ARBA" id="ARBA00023065"/>
    </source>
</evidence>
<organism evidence="8 9">
    <name type="scientific">Zostera marina</name>
    <name type="common">Eelgrass</name>
    <dbReference type="NCBI Taxonomy" id="29655"/>
    <lineage>
        <taxon>Eukaryota</taxon>
        <taxon>Viridiplantae</taxon>
        <taxon>Streptophyta</taxon>
        <taxon>Embryophyta</taxon>
        <taxon>Tracheophyta</taxon>
        <taxon>Spermatophyta</taxon>
        <taxon>Magnoliopsida</taxon>
        <taxon>Liliopsida</taxon>
        <taxon>Zosteraceae</taxon>
        <taxon>Zostera</taxon>
    </lineage>
</organism>
<reference evidence="9" key="1">
    <citation type="journal article" date="2016" name="Nature">
        <title>The genome of the seagrass Zostera marina reveals angiosperm adaptation to the sea.</title>
        <authorList>
            <person name="Olsen J.L."/>
            <person name="Rouze P."/>
            <person name="Verhelst B."/>
            <person name="Lin Y.-C."/>
            <person name="Bayer T."/>
            <person name="Collen J."/>
            <person name="Dattolo E."/>
            <person name="De Paoli E."/>
            <person name="Dittami S."/>
            <person name="Maumus F."/>
            <person name="Michel G."/>
            <person name="Kersting A."/>
            <person name="Lauritano C."/>
            <person name="Lohaus R."/>
            <person name="Toepel M."/>
            <person name="Tonon T."/>
            <person name="Vanneste K."/>
            <person name="Amirebrahimi M."/>
            <person name="Brakel J."/>
            <person name="Bostroem C."/>
            <person name="Chovatia M."/>
            <person name="Grimwood J."/>
            <person name="Jenkins J.W."/>
            <person name="Jueterbock A."/>
            <person name="Mraz A."/>
            <person name="Stam W.T."/>
            <person name="Tice H."/>
            <person name="Bornberg-Bauer E."/>
            <person name="Green P.J."/>
            <person name="Pearson G.A."/>
            <person name="Procaccini G."/>
            <person name="Duarte C.M."/>
            <person name="Schmutz J."/>
            <person name="Reusch T.B.H."/>
            <person name="Van de Peer Y."/>
        </authorList>
    </citation>
    <scope>NUCLEOTIDE SEQUENCE [LARGE SCALE GENOMIC DNA]</scope>
    <source>
        <strain evidence="9">cv. Finnish</strain>
    </source>
</reference>
<evidence type="ECO:0000256" key="2">
    <source>
        <dbReference type="ARBA" id="ARBA00007046"/>
    </source>
</evidence>
<comment type="similarity">
    <text evidence="2">Belongs to the ATPase delta chain family.</text>
</comment>
<dbReference type="GO" id="GO:0009772">
    <property type="term" value="P:photosynthetic electron transport in photosystem II"/>
    <property type="evidence" value="ECO:0000318"/>
    <property type="project" value="GO_Central"/>
</dbReference>
<keyword evidence="6" id="KW-0472">Membrane</keyword>
<dbReference type="PRINTS" id="PR00125">
    <property type="entry name" value="ATPASEDELTA"/>
</dbReference>
<comment type="caution">
    <text evidence="8">The sequence shown here is derived from an EMBL/GenBank/DDBJ whole genome shotgun (WGS) entry which is preliminary data.</text>
</comment>
<dbReference type="HAMAP" id="MF_01416">
    <property type="entry name" value="ATP_synth_delta_bact"/>
    <property type="match status" value="1"/>
</dbReference>
<evidence type="ECO:0000313" key="8">
    <source>
        <dbReference type="EMBL" id="KMZ66253.1"/>
    </source>
</evidence>
<evidence type="ECO:0000313" key="9">
    <source>
        <dbReference type="Proteomes" id="UP000036987"/>
    </source>
</evidence>
<evidence type="ECO:0000256" key="7">
    <source>
        <dbReference type="ARBA" id="ARBA00023310"/>
    </source>
</evidence>